<evidence type="ECO:0000313" key="1">
    <source>
        <dbReference type="EMBL" id="GMS82426.1"/>
    </source>
</evidence>
<dbReference type="Proteomes" id="UP001432027">
    <property type="component" value="Unassembled WGS sequence"/>
</dbReference>
<keyword evidence="2" id="KW-1185">Reference proteome</keyword>
<accession>A0AAV5SGI9</accession>
<protein>
    <submittedName>
        <fullName evidence="1">Uncharacterized protein</fullName>
    </submittedName>
</protein>
<sequence>SSILRRKTPILIETLSFTKIQSNDYRIDFGLNQIYSKSVLQIVVSKLCGADIGMLEIFEGNMISLYLHTLTKLRKVLEGLKPMVQRMKINR</sequence>
<comment type="caution">
    <text evidence="1">The sequence shown here is derived from an EMBL/GenBank/DDBJ whole genome shotgun (WGS) entry which is preliminary data.</text>
</comment>
<dbReference type="EMBL" id="BTSX01000002">
    <property type="protein sequence ID" value="GMS82426.1"/>
    <property type="molecule type" value="Genomic_DNA"/>
</dbReference>
<gene>
    <name evidence="1" type="ORF">PENTCL1PPCAC_4601</name>
</gene>
<feature type="non-terminal residue" evidence="1">
    <location>
        <position position="1"/>
    </location>
</feature>
<feature type="non-terminal residue" evidence="1">
    <location>
        <position position="91"/>
    </location>
</feature>
<dbReference type="AlphaFoldDB" id="A0AAV5SGI9"/>
<evidence type="ECO:0000313" key="2">
    <source>
        <dbReference type="Proteomes" id="UP001432027"/>
    </source>
</evidence>
<proteinExistence type="predicted"/>
<name>A0AAV5SGI9_9BILA</name>
<reference evidence="1" key="1">
    <citation type="submission" date="2023-10" db="EMBL/GenBank/DDBJ databases">
        <title>Genome assembly of Pristionchus species.</title>
        <authorList>
            <person name="Yoshida K."/>
            <person name="Sommer R.J."/>
        </authorList>
    </citation>
    <scope>NUCLEOTIDE SEQUENCE</scope>
    <source>
        <strain evidence="1">RS0144</strain>
    </source>
</reference>
<organism evidence="1 2">
    <name type="scientific">Pristionchus entomophagus</name>
    <dbReference type="NCBI Taxonomy" id="358040"/>
    <lineage>
        <taxon>Eukaryota</taxon>
        <taxon>Metazoa</taxon>
        <taxon>Ecdysozoa</taxon>
        <taxon>Nematoda</taxon>
        <taxon>Chromadorea</taxon>
        <taxon>Rhabditida</taxon>
        <taxon>Rhabditina</taxon>
        <taxon>Diplogasteromorpha</taxon>
        <taxon>Diplogasteroidea</taxon>
        <taxon>Neodiplogasteridae</taxon>
        <taxon>Pristionchus</taxon>
    </lineage>
</organism>